<dbReference type="SUPFAM" id="SSF53756">
    <property type="entry name" value="UDP-Glycosyltransferase/glycogen phosphorylase"/>
    <property type="match status" value="1"/>
</dbReference>
<dbReference type="EMBL" id="RJSE01000005">
    <property type="protein sequence ID" value="RNL64202.1"/>
    <property type="molecule type" value="Genomic_DNA"/>
</dbReference>
<dbReference type="GO" id="GO:0016757">
    <property type="term" value="F:glycosyltransferase activity"/>
    <property type="evidence" value="ECO:0007669"/>
    <property type="project" value="InterPro"/>
</dbReference>
<evidence type="ECO:0000256" key="1">
    <source>
        <dbReference type="ARBA" id="ARBA00022679"/>
    </source>
</evidence>
<dbReference type="OrthoDB" id="6286688at2"/>
<dbReference type="PANTHER" id="PTHR45947:SF13">
    <property type="entry name" value="TRANSFERASE"/>
    <property type="match status" value="1"/>
</dbReference>
<dbReference type="InterPro" id="IPR050194">
    <property type="entry name" value="Glycosyltransferase_grp1"/>
</dbReference>
<reference evidence="3 4" key="1">
    <citation type="submission" date="2018-11" db="EMBL/GenBank/DDBJ databases">
        <authorList>
            <person name="Li F."/>
        </authorList>
    </citation>
    <scope>NUCLEOTIDE SEQUENCE [LARGE SCALE GENOMIC DNA]</scope>
    <source>
        <strain evidence="3 4">Gsoil 097</strain>
    </source>
</reference>
<organism evidence="3 4">
    <name type="scientific">Nocardioides marmoriginsengisoli</name>
    <dbReference type="NCBI Taxonomy" id="661483"/>
    <lineage>
        <taxon>Bacteria</taxon>
        <taxon>Bacillati</taxon>
        <taxon>Actinomycetota</taxon>
        <taxon>Actinomycetes</taxon>
        <taxon>Propionibacteriales</taxon>
        <taxon>Nocardioidaceae</taxon>
        <taxon>Nocardioides</taxon>
    </lineage>
</organism>
<evidence type="ECO:0000259" key="2">
    <source>
        <dbReference type="Pfam" id="PF00534"/>
    </source>
</evidence>
<dbReference type="AlphaFoldDB" id="A0A3N0CL86"/>
<dbReference type="InterPro" id="IPR001296">
    <property type="entry name" value="Glyco_trans_1"/>
</dbReference>
<sequence length="362" mass="40477">MTGPVTERLRIYLAWQYITGYSTSGMQELHAAGHDVRLMYQETKTAFWGAFNDEELTEGLHATGWTGQPDVDLLLAELEEFQPDVLVVNSWHIPAYMKAARKWRGKALRIVVMDHQWHGTAKQWLGRLTREIYIQRAFDAAFMPGDEQAEFARHLGFKQHEIITGLYTCETSFFTGPQVPPKNAFLFVGRLVDTKGLDVLAAAYKKYRSESEDPWPLTVAGMGQMEEELKAIDGVELLGFVAPRDLPGVMADTGCLVLPSRFEPWGVVIQEAAASGQAVICTSACGAASRLVNDGYNGRVVAPDRVEELTEAMHWIANADPAKRALISERSVELAKQYTPERWVEQLVNKSIQLLPEARGPR</sequence>
<accession>A0A3N0CL86</accession>
<keyword evidence="4" id="KW-1185">Reference proteome</keyword>
<gene>
    <name evidence="3" type="ORF">EFK50_06625</name>
</gene>
<name>A0A3N0CL86_9ACTN</name>
<dbReference type="CDD" id="cd03801">
    <property type="entry name" value="GT4_PimA-like"/>
    <property type="match status" value="1"/>
</dbReference>
<evidence type="ECO:0000313" key="4">
    <source>
        <dbReference type="Proteomes" id="UP000267128"/>
    </source>
</evidence>
<feature type="domain" description="Glycosyl transferase family 1" evidence="2">
    <location>
        <begin position="180"/>
        <end position="326"/>
    </location>
</feature>
<comment type="caution">
    <text evidence="3">The sequence shown here is derived from an EMBL/GenBank/DDBJ whole genome shotgun (WGS) entry which is preliminary data.</text>
</comment>
<dbReference type="PANTHER" id="PTHR45947">
    <property type="entry name" value="SULFOQUINOVOSYL TRANSFERASE SQD2"/>
    <property type="match status" value="1"/>
</dbReference>
<dbReference type="Proteomes" id="UP000267128">
    <property type="component" value="Unassembled WGS sequence"/>
</dbReference>
<proteinExistence type="predicted"/>
<dbReference type="Gene3D" id="3.40.50.2000">
    <property type="entry name" value="Glycogen Phosphorylase B"/>
    <property type="match status" value="2"/>
</dbReference>
<keyword evidence="1 3" id="KW-0808">Transferase</keyword>
<dbReference type="Pfam" id="PF00534">
    <property type="entry name" value="Glycos_transf_1"/>
    <property type="match status" value="1"/>
</dbReference>
<dbReference type="RefSeq" id="WP_123226778.1">
    <property type="nucleotide sequence ID" value="NZ_RJSE01000005.1"/>
</dbReference>
<evidence type="ECO:0000313" key="3">
    <source>
        <dbReference type="EMBL" id="RNL64202.1"/>
    </source>
</evidence>
<protein>
    <submittedName>
        <fullName evidence="3">Glycosyltransferase</fullName>
    </submittedName>
</protein>